<feature type="chain" id="PRO_5041245685" evidence="1">
    <location>
        <begin position="27"/>
        <end position="52"/>
    </location>
</feature>
<protein>
    <submittedName>
        <fullName evidence="2">Uncharacterized protein</fullName>
    </submittedName>
</protein>
<evidence type="ECO:0000256" key="1">
    <source>
        <dbReference type="SAM" id="SignalP"/>
    </source>
</evidence>
<keyword evidence="1" id="KW-0732">Signal</keyword>
<accession>A0AA40FT17</accession>
<evidence type="ECO:0000313" key="2">
    <source>
        <dbReference type="EMBL" id="KAK1124808.1"/>
    </source>
</evidence>
<gene>
    <name evidence="2" type="ORF">K0M31_006168</name>
</gene>
<evidence type="ECO:0000313" key="3">
    <source>
        <dbReference type="Proteomes" id="UP001177670"/>
    </source>
</evidence>
<sequence>MEMFQFPVFCLILIQVFLGPAAELAASEPEGEESPPYPLYSFKHFASPIITL</sequence>
<keyword evidence="3" id="KW-1185">Reference proteome</keyword>
<feature type="signal peptide" evidence="1">
    <location>
        <begin position="1"/>
        <end position="26"/>
    </location>
</feature>
<dbReference type="Proteomes" id="UP001177670">
    <property type="component" value="Unassembled WGS sequence"/>
</dbReference>
<dbReference type="EMBL" id="JAHYIQ010000017">
    <property type="protein sequence ID" value="KAK1124808.1"/>
    <property type="molecule type" value="Genomic_DNA"/>
</dbReference>
<reference evidence="2" key="1">
    <citation type="submission" date="2021-10" db="EMBL/GenBank/DDBJ databases">
        <title>Melipona bicolor Genome sequencing and assembly.</title>
        <authorList>
            <person name="Araujo N.S."/>
            <person name="Arias M.C."/>
        </authorList>
    </citation>
    <scope>NUCLEOTIDE SEQUENCE</scope>
    <source>
        <strain evidence="2">USP_2M_L1-L4_2017</strain>
        <tissue evidence="2">Whole body</tissue>
    </source>
</reference>
<comment type="caution">
    <text evidence="2">The sequence shown here is derived from an EMBL/GenBank/DDBJ whole genome shotgun (WGS) entry which is preliminary data.</text>
</comment>
<name>A0AA40FT17_9HYME</name>
<dbReference type="AlphaFoldDB" id="A0AA40FT17"/>
<organism evidence="2 3">
    <name type="scientific">Melipona bicolor</name>
    <dbReference type="NCBI Taxonomy" id="60889"/>
    <lineage>
        <taxon>Eukaryota</taxon>
        <taxon>Metazoa</taxon>
        <taxon>Ecdysozoa</taxon>
        <taxon>Arthropoda</taxon>
        <taxon>Hexapoda</taxon>
        <taxon>Insecta</taxon>
        <taxon>Pterygota</taxon>
        <taxon>Neoptera</taxon>
        <taxon>Endopterygota</taxon>
        <taxon>Hymenoptera</taxon>
        <taxon>Apocrita</taxon>
        <taxon>Aculeata</taxon>
        <taxon>Apoidea</taxon>
        <taxon>Anthophila</taxon>
        <taxon>Apidae</taxon>
        <taxon>Melipona</taxon>
    </lineage>
</organism>
<proteinExistence type="predicted"/>